<gene>
    <name evidence="10" type="ORF">CCH79_00003122</name>
</gene>
<feature type="non-terminal residue" evidence="10">
    <location>
        <position position="972"/>
    </location>
</feature>
<feature type="domain" description="Tyrosine specific protein phosphatases" evidence="9">
    <location>
        <begin position="625"/>
        <end position="683"/>
    </location>
</feature>
<comment type="catalytic activity">
    <reaction evidence="4">
        <text>O-phospho-L-seryl-[protein] + H2O = L-seryl-[protein] + phosphate</text>
        <dbReference type="Rhea" id="RHEA:20629"/>
        <dbReference type="Rhea" id="RHEA-COMP:9863"/>
        <dbReference type="Rhea" id="RHEA-COMP:11604"/>
        <dbReference type="ChEBI" id="CHEBI:15377"/>
        <dbReference type="ChEBI" id="CHEBI:29999"/>
        <dbReference type="ChEBI" id="CHEBI:43474"/>
        <dbReference type="ChEBI" id="CHEBI:83421"/>
        <dbReference type="EC" id="3.1.3.16"/>
    </reaction>
</comment>
<keyword evidence="11" id="KW-1185">Reference proteome</keyword>
<name>A0A315VDQ5_GAMAF</name>
<comment type="caution">
    <text evidence="10">The sequence shown here is derived from an EMBL/GenBank/DDBJ whole genome shotgun (WGS) entry which is preliminary data.</text>
</comment>
<dbReference type="InterPro" id="IPR003595">
    <property type="entry name" value="Tyr_Pase_cat"/>
</dbReference>
<feature type="domain" description="Tyrosine-protein phosphatase" evidence="8">
    <location>
        <begin position="30"/>
        <end position="184"/>
    </location>
</feature>
<feature type="domain" description="Tyrosine-protein phosphatase" evidence="8">
    <location>
        <begin position="799"/>
        <end position="967"/>
    </location>
</feature>
<dbReference type="PRINTS" id="PR01909">
    <property type="entry name" value="ADSPHPHTASEA"/>
</dbReference>
<dbReference type="InterPro" id="IPR020405">
    <property type="entry name" value="Atypical_DUSP_subfamA"/>
</dbReference>
<evidence type="ECO:0000256" key="5">
    <source>
        <dbReference type="ARBA" id="ARBA00048336"/>
    </source>
</evidence>
<dbReference type="InterPro" id="IPR029021">
    <property type="entry name" value="Prot-tyrosine_phosphatase-like"/>
</dbReference>
<evidence type="ECO:0000256" key="4">
    <source>
        <dbReference type="ARBA" id="ARBA00047761"/>
    </source>
</evidence>
<evidence type="ECO:0000256" key="7">
    <source>
        <dbReference type="SAM" id="MobiDB-lite"/>
    </source>
</evidence>
<feature type="domain" description="Tyrosine specific protein phosphatases" evidence="9">
    <location>
        <begin position="99"/>
        <end position="157"/>
    </location>
</feature>
<evidence type="ECO:0000313" key="10">
    <source>
        <dbReference type="EMBL" id="PWA21517.1"/>
    </source>
</evidence>
<dbReference type="PROSITE" id="PS50054">
    <property type="entry name" value="TYR_PHOSPHATASE_DUAL"/>
    <property type="match status" value="5"/>
</dbReference>
<dbReference type="PANTHER" id="PTHR45682:SF2">
    <property type="entry name" value="DUAL SPECIFICITY PROTEIN PHOSPHATASE"/>
    <property type="match status" value="1"/>
</dbReference>
<dbReference type="STRING" id="33528.ENSGAFP00000008046"/>
<dbReference type="Proteomes" id="UP000250572">
    <property type="component" value="Unassembled WGS sequence"/>
</dbReference>
<evidence type="ECO:0000256" key="3">
    <source>
        <dbReference type="ARBA" id="ARBA00022912"/>
    </source>
</evidence>
<comment type="catalytic activity">
    <reaction evidence="5">
        <text>O-phospho-L-threonyl-[protein] + H2O = L-threonyl-[protein] + phosphate</text>
        <dbReference type="Rhea" id="RHEA:47004"/>
        <dbReference type="Rhea" id="RHEA-COMP:11060"/>
        <dbReference type="Rhea" id="RHEA-COMP:11605"/>
        <dbReference type="ChEBI" id="CHEBI:15377"/>
        <dbReference type="ChEBI" id="CHEBI:30013"/>
        <dbReference type="ChEBI" id="CHEBI:43474"/>
        <dbReference type="ChEBI" id="CHEBI:61977"/>
        <dbReference type="EC" id="3.1.3.16"/>
    </reaction>
</comment>
<keyword evidence="2" id="KW-0378">Hydrolase</keyword>
<dbReference type="Gene3D" id="3.90.190.10">
    <property type="entry name" value="Protein tyrosine phosphatase superfamily"/>
    <property type="match status" value="5"/>
</dbReference>
<feature type="domain" description="Tyrosine-protein phosphatase" evidence="8">
    <location>
        <begin position="556"/>
        <end position="704"/>
    </location>
</feature>
<dbReference type="SUPFAM" id="SSF52799">
    <property type="entry name" value="(Phosphotyrosine protein) phosphatases II"/>
    <property type="match status" value="5"/>
</dbReference>
<dbReference type="GO" id="GO:0004722">
    <property type="term" value="F:protein serine/threonine phosphatase activity"/>
    <property type="evidence" value="ECO:0007669"/>
    <property type="project" value="UniProtKB-EC"/>
</dbReference>
<dbReference type="InterPro" id="IPR020422">
    <property type="entry name" value="TYR_PHOSPHATASE_DUAL_dom"/>
</dbReference>
<organism evidence="10 11">
    <name type="scientific">Gambusia affinis</name>
    <name type="common">Western mosquitofish</name>
    <name type="synonym">Heterandria affinis</name>
    <dbReference type="NCBI Taxonomy" id="33528"/>
    <lineage>
        <taxon>Eukaryota</taxon>
        <taxon>Metazoa</taxon>
        <taxon>Chordata</taxon>
        <taxon>Craniata</taxon>
        <taxon>Vertebrata</taxon>
        <taxon>Euteleostomi</taxon>
        <taxon>Actinopterygii</taxon>
        <taxon>Neopterygii</taxon>
        <taxon>Teleostei</taxon>
        <taxon>Neoteleostei</taxon>
        <taxon>Acanthomorphata</taxon>
        <taxon>Ovalentaria</taxon>
        <taxon>Atherinomorphae</taxon>
        <taxon>Cyprinodontiformes</taxon>
        <taxon>Poeciliidae</taxon>
        <taxon>Poeciliinae</taxon>
        <taxon>Gambusia</taxon>
    </lineage>
</organism>
<dbReference type="PROSITE" id="PS00383">
    <property type="entry name" value="TYR_PHOSPHATASE_1"/>
    <property type="match status" value="5"/>
</dbReference>
<dbReference type="PRINTS" id="PR01908">
    <property type="entry name" value="ADSPHPHTASE"/>
</dbReference>
<proteinExistence type="inferred from homology"/>
<feature type="domain" description="Tyrosine specific protein phosphatases" evidence="9">
    <location>
        <begin position="453"/>
        <end position="505"/>
    </location>
</feature>
<evidence type="ECO:0000259" key="9">
    <source>
        <dbReference type="PROSITE" id="PS50056"/>
    </source>
</evidence>
<dbReference type="GO" id="GO:0043409">
    <property type="term" value="P:negative regulation of MAPK cascade"/>
    <property type="evidence" value="ECO:0007669"/>
    <property type="project" value="TreeGrafter"/>
</dbReference>
<feature type="domain" description="Tyrosine specific protein phosphatases" evidence="9">
    <location>
        <begin position="211"/>
        <end position="270"/>
    </location>
</feature>
<dbReference type="GO" id="GO:0008138">
    <property type="term" value="F:protein tyrosine/serine/threonine phosphatase activity"/>
    <property type="evidence" value="ECO:0007669"/>
    <property type="project" value="InterPro"/>
</dbReference>
<comment type="similarity">
    <text evidence="1">Belongs to the protein-tyrosine phosphatase family. Non-receptor class dual specificity subfamily.</text>
</comment>
<feature type="domain" description="Tyrosine specific protein phosphatases" evidence="9">
    <location>
        <begin position="869"/>
        <end position="946"/>
    </location>
</feature>
<protein>
    <submittedName>
        <fullName evidence="10">Uncharacterized protein</fullName>
    </submittedName>
</protein>
<dbReference type="InterPro" id="IPR000387">
    <property type="entry name" value="Tyr_Pase_dom"/>
</dbReference>
<dbReference type="AlphaFoldDB" id="A0A315VDQ5"/>
<evidence type="ECO:0000256" key="6">
    <source>
        <dbReference type="PIRSR" id="PIRSR620405-1"/>
    </source>
</evidence>
<evidence type="ECO:0000256" key="1">
    <source>
        <dbReference type="ARBA" id="ARBA00008601"/>
    </source>
</evidence>
<feature type="active site" description="Phosphocysteine intermediate" evidence="6">
    <location>
        <position position="912"/>
    </location>
</feature>
<dbReference type="InterPro" id="IPR016130">
    <property type="entry name" value="Tyr_Pase_AS"/>
</dbReference>
<keyword evidence="3" id="KW-0904">Protein phosphatase</keyword>
<dbReference type="Pfam" id="PF00782">
    <property type="entry name" value="DSPc"/>
    <property type="match status" value="5"/>
</dbReference>
<feature type="region of interest" description="Disordered" evidence="7">
    <location>
        <begin position="740"/>
        <end position="766"/>
    </location>
</feature>
<evidence type="ECO:0000256" key="2">
    <source>
        <dbReference type="ARBA" id="ARBA00022801"/>
    </source>
</evidence>
<evidence type="ECO:0000259" key="8">
    <source>
        <dbReference type="PROSITE" id="PS50054"/>
    </source>
</evidence>
<sequence>MQDKSSAVSCVTASLKELQKVLYGGKRFGNHVDEVWPNLYIGDMSVANDRYSLWKLGITHVVNAAHGRTYCQGSHDFYGATVEYYGVPADDSPSFDLSRYFLPTAEYIHNSLNTNGARVLVHCAVGVSRSASLVLAYLMIYHSYTLLEAINKVKECRAVAQNKAVLLNLGITHVLNAAHSKQGSPGNQSFYGNDFVYFGIPADDSTHFDLDEYFQPAADFIHKALKSPGGKVLVHCIMGMSRSSTLVLAYLMIYHHLPLKHALQKVVQKRAIYPNRNFLALLLDLDLQLTRKKKTCHIFPQELYPLQAYSVILACFSAVIVEKMITSSVLGNRVKVAQDMPRGLGSMASPEVQAGSYETPTASELHRLMWTKKGGNNRMDEVYPRIYIGDMYAAKDKRTLQAHHITHVLNAADGKFNVNTGPSFYRDTTITYHGVEAFDMPSFDLSPFFYPAASFIKNALSLPTGKVFVHCAMGLSRSSTLVLAYLMIHENMTLVDAIKAVSANRNVSPNEGFLEQLRRLDKKLHSGMSSEEESVDQTPPTCGLLGLLLKNRRPTGAVNEVWPDLFIGNAATARNKTLLQNLGITHVVNAADGPQHIDTGPRFYRDTNIQYHGVEAADCRDFDLSPFFSETADFIHGALSQKGKVLVHCARGISRSGTLVLAFLMIKEGLTLVEAVELVCRSRNILPNTGFLNQLCQLDSALHRRKISSLWPHEKLREMQNILNGRMKTKVLHVTAKGQCMKGSHGEGKKKKASHESKAGSKINATKAAEESSMADDYVTPGTYELEKILNRGSVAYTRVNEVWPNVYIGDEETARDKCTLKRLGVTHILNAAEGTWNNVDTGPGYYRDMDIVYYGVVAEDIPTFDISLHFFSAAKFILETLRNPQSKTILPVSQKGYCLYHADFNKLLVHCVMGRSRSATLFLAYLMIYENMTIVDAIEHVKGHRRIIPNWGFLKQLRELDQQLLEERGGL</sequence>
<dbReference type="GO" id="GO:0005737">
    <property type="term" value="C:cytoplasm"/>
    <property type="evidence" value="ECO:0007669"/>
    <property type="project" value="TreeGrafter"/>
</dbReference>
<dbReference type="PANTHER" id="PTHR45682">
    <property type="entry name" value="AGAP008228-PA"/>
    <property type="match status" value="1"/>
</dbReference>
<feature type="domain" description="Tyrosine-protein phosphatase" evidence="8">
    <location>
        <begin position="187"/>
        <end position="291"/>
    </location>
</feature>
<dbReference type="SMART" id="SM00404">
    <property type="entry name" value="PTPc_motif"/>
    <property type="match status" value="2"/>
</dbReference>
<dbReference type="InterPro" id="IPR000340">
    <property type="entry name" value="Dual-sp_phosphatase_cat-dom"/>
</dbReference>
<dbReference type="SMART" id="SM00195">
    <property type="entry name" value="DSPc"/>
    <property type="match status" value="5"/>
</dbReference>
<evidence type="ECO:0000313" key="11">
    <source>
        <dbReference type="Proteomes" id="UP000250572"/>
    </source>
</evidence>
<accession>A0A315VDQ5</accession>
<reference evidence="10 11" key="1">
    <citation type="journal article" date="2018" name="G3 (Bethesda)">
        <title>A High-Quality Reference Genome for the Invasive Mosquitofish Gambusia affinis Using a Chicago Library.</title>
        <authorList>
            <person name="Hoffberg S.L."/>
            <person name="Troendle N.J."/>
            <person name="Glenn T.C."/>
            <person name="Mahmud O."/>
            <person name="Louha S."/>
            <person name="Chalopin D."/>
            <person name="Bennetzen J.L."/>
            <person name="Mauricio R."/>
        </authorList>
    </citation>
    <scope>NUCLEOTIDE SEQUENCE [LARGE SCALE GENOMIC DNA]</scope>
    <source>
        <strain evidence="10">NE01/NJP1002.9</strain>
        <tissue evidence="10">Muscle</tissue>
    </source>
</reference>
<dbReference type="EMBL" id="NHOQ01001904">
    <property type="protein sequence ID" value="PWA21517.1"/>
    <property type="molecule type" value="Genomic_DNA"/>
</dbReference>
<dbReference type="PROSITE" id="PS50056">
    <property type="entry name" value="TYR_PHOSPHATASE_2"/>
    <property type="match status" value="5"/>
</dbReference>
<feature type="domain" description="Tyrosine-protein phosphatase" evidence="8">
    <location>
        <begin position="378"/>
        <end position="526"/>
    </location>
</feature>
<dbReference type="GO" id="GO:0033549">
    <property type="term" value="F:MAP kinase phosphatase activity"/>
    <property type="evidence" value="ECO:0007669"/>
    <property type="project" value="TreeGrafter"/>
</dbReference>